<sequence>MHVLPSWDAFKLMKAGLPSGKRLRRHLSTNSCASTESGSSSSSSNSHRPRHLSESEDSSSDSEAPRQAKRVSFNERVGVILIPAKEELDARSIWWSARELQAIRKAFYAHVAGLVQQQHHQHQLQLQVPQLVAASQPASMPWVPVMDSLVRIPEDTFTAARSPAAAPQRAASHQPAVQVP</sequence>
<proteinExistence type="predicted"/>
<evidence type="ECO:0000256" key="1">
    <source>
        <dbReference type="SAM" id="MobiDB-lite"/>
    </source>
</evidence>
<feature type="compositionally biased region" description="Low complexity" evidence="1">
    <location>
        <begin position="28"/>
        <end position="46"/>
    </location>
</feature>
<dbReference type="AlphaFoldDB" id="A0A836CCG0"/>
<feature type="region of interest" description="Disordered" evidence="1">
    <location>
        <begin position="21"/>
        <end position="69"/>
    </location>
</feature>
<comment type="caution">
    <text evidence="2">The sequence shown here is derived from an EMBL/GenBank/DDBJ whole genome shotgun (WGS) entry which is preliminary data.</text>
</comment>
<dbReference type="Proteomes" id="UP000664859">
    <property type="component" value="Unassembled WGS sequence"/>
</dbReference>
<evidence type="ECO:0000313" key="2">
    <source>
        <dbReference type="EMBL" id="KAG5180507.1"/>
    </source>
</evidence>
<organism evidence="2 3">
    <name type="scientific">Tribonema minus</name>
    <dbReference type="NCBI Taxonomy" id="303371"/>
    <lineage>
        <taxon>Eukaryota</taxon>
        <taxon>Sar</taxon>
        <taxon>Stramenopiles</taxon>
        <taxon>Ochrophyta</taxon>
        <taxon>PX clade</taxon>
        <taxon>Xanthophyceae</taxon>
        <taxon>Tribonematales</taxon>
        <taxon>Tribonemataceae</taxon>
        <taxon>Tribonema</taxon>
    </lineage>
</organism>
<dbReference type="EMBL" id="JAFCMP010000390">
    <property type="protein sequence ID" value="KAG5180507.1"/>
    <property type="molecule type" value="Genomic_DNA"/>
</dbReference>
<accession>A0A836CCG0</accession>
<keyword evidence="3" id="KW-1185">Reference proteome</keyword>
<gene>
    <name evidence="2" type="ORF">JKP88DRAFT_223260</name>
</gene>
<reference evidence="2" key="1">
    <citation type="submission" date="2021-02" db="EMBL/GenBank/DDBJ databases">
        <title>First Annotated Genome of the Yellow-green Alga Tribonema minus.</title>
        <authorList>
            <person name="Mahan K.M."/>
        </authorList>
    </citation>
    <scope>NUCLEOTIDE SEQUENCE</scope>
    <source>
        <strain evidence="2">UTEX B ZZ1240</strain>
    </source>
</reference>
<name>A0A836CCG0_9STRA</name>
<protein>
    <submittedName>
        <fullName evidence="2">Uncharacterized protein</fullName>
    </submittedName>
</protein>
<evidence type="ECO:0000313" key="3">
    <source>
        <dbReference type="Proteomes" id="UP000664859"/>
    </source>
</evidence>
<feature type="region of interest" description="Disordered" evidence="1">
    <location>
        <begin position="160"/>
        <end position="180"/>
    </location>
</feature>